<dbReference type="PANTHER" id="PTHR43155">
    <property type="entry name" value="CYCLIC DI-GMP PHOSPHODIESTERASE PA4108-RELATED"/>
    <property type="match status" value="1"/>
</dbReference>
<dbReference type="InterPro" id="IPR006674">
    <property type="entry name" value="HD_domain"/>
</dbReference>
<gene>
    <name evidence="3" type="ORF">SAMN02745218_02485</name>
</gene>
<organism evidence="3 4">
    <name type="scientific">Desulfofundulus australicus DSM 11792</name>
    <dbReference type="NCBI Taxonomy" id="1121425"/>
    <lineage>
        <taxon>Bacteria</taxon>
        <taxon>Bacillati</taxon>
        <taxon>Bacillota</taxon>
        <taxon>Clostridia</taxon>
        <taxon>Eubacteriales</taxon>
        <taxon>Peptococcaceae</taxon>
        <taxon>Desulfofundulus</taxon>
    </lineage>
</organism>
<reference evidence="4" key="1">
    <citation type="submission" date="2016-11" db="EMBL/GenBank/DDBJ databases">
        <authorList>
            <person name="Varghese N."/>
            <person name="Submissions S."/>
        </authorList>
    </citation>
    <scope>NUCLEOTIDE SEQUENCE [LARGE SCALE GENOMIC DNA]</scope>
    <source>
        <strain evidence="4">DSM 11792</strain>
    </source>
</reference>
<dbReference type="RefSeq" id="WP_073166781.1">
    <property type="nucleotide sequence ID" value="NZ_FQUW01000036.1"/>
</dbReference>
<sequence>MDSLTHLVRALFRMLEARLEVVSRHSERVASLAVMLARELGMNENDQKMIYVAGLLHDLGKMAVPGRILFKPDKLTGEEWEEIKKHPVYSFQILSYIPQLKDISLLMLYHHERYDGRGYPYGLKGEDIPLGARILTVADSYDAMTSHRVYRPAMSTREALEEIYRCAGTQFDPRVVEAFFNLDVSSSKLEVPFRKRDREVLTTT</sequence>
<evidence type="ECO:0000259" key="1">
    <source>
        <dbReference type="PROSITE" id="PS51831"/>
    </source>
</evidence>
<dbReference type="NCBIfam" id="TIGR00277">
    <property type="entry name" value="HDIG"/>
    <property type="match status" value="1"/>
</dbReference>
<dbReference type="SMART" id="SM00471">
    <property type="entry name" value="HDc"/>
    <property type="match status" value="1"/>
</dbReference>
<dbReference type="CDD" id="cd00077">
    <property type="entry name" value="HDc"/>
    <property type="match status" value="1"/>
</dbReference>
<dbReference type="PROSITE" id="PS51831">
    <property type="entry name" value="HD"/>
    <property type="match status" value="1"/>
</dbReference>
<evidence type="ECO:0000259" key="2">
    <source>
        <dbReference type="PROSITE" id="PS51832"/>
    </source>
</evidence>
<name>A0A1M5CC11_9FIRM</name>
<dbReference type="PROSITE" id="PS51832">
    <property type="entry name" value="HD_GYP"/>
    <property type="match status" value="1"/>
</dbReference>
<dbReference type="InterPro" id="IPR037522">
    <property type="entry name" value="HD_GYP_dom"/>
</dbReference>
<proteinExistence type="predicted"/>
<evidence type="ECO:0000313" key="4">
    <source>
        <dbReference type="Proteomes" id="UP000184196"/>
    </source>
</evidence>
<protein>
    <submittedName>
        <fullName evidence="3">HDIG domain-containing protein</fullName>
    </submittedName>
</protein>
<dbReference type="Pfam" id="PF13487">
    <property type="entry name" value="HD_5"/>
    <property type="match status" value="1"/>
</dbReference>
<dbReference type="InterPro" id="IPR003607">
    <property type="entry name" value="HD/PDEase_dom"/>
</dbReference>
<dbReference type="AlphaFoldDB" id="A0A1M5CC11"/>
<feature type="domain" description="HD-GYP" evidence="2">
    <location>
        <begin position="1"/>
        <end position="195"/>
    </location>
</feature>
<feature type="domain" description="HD" evidence="1">
    <location>
        <begin position="22"/>
        <end position="144"/>
    </location>
</feature>
<dbReference type="Proteomes" id="UP000184196">
    <property type="component" value="Unassembled WGS sequence"/>
</dbReference>
<dbReference type="Gene3D" id="1.10.3210.10">
    <property type="entry name" value="Hypothetical protein af1432"/>
    <property type="match status" value="1"/>
</dbReference>
<keyword evidence="4" id="KW-1185">Reference proteome</keyword>
<dbReference type="SUPFAM" id="SSF109604">
    <property type="entry name" value="HD-domain/PDEase-like"/>
    <property type="match status" value="1"/>
</dbReference>
<evidence type="ECO:0000313" key="3">
    <source>
        <dbReference type="EMBL" id="SHF52304.1"/>
    </source>
</evidence>
<accession>A0A1M5CC11</accession>
<dbReference type="EMBL" id="FQUW01000036">
    <property type="protein sequence ID" value="SHF52304.1"/>
    <property type="molecule type" value="Genomic_DNA"/>
</dbReference>
<dbReference type="InterPro" id="IPR006675">
    <property type="entry name" value="HDIG_dom"/>
</dbReference>